<dbReference type="PRINTS" id="PR00705">
    <property type="entry name" value="PAPAIN"/>
</dbReference>
<dbReference type="InterPro" id="IPR000668">
    <property type="entry name" value="Peptidase_C1A_C"/>
</dbReference>
<gene>
    <name evidence="5" type="ORF">GN958_ATG21602</name>
</gene>
<evidence type="ECO:0000313" key="5">
    <source>
        <dbReference type="EMBL" id="KAF4129338.1"/>
    </source>
</evidence>
<comment type="caution">
    <text evidence="5">The sequence shown here is derived from an EMBL/GenBank/DDBJ whole genome shotgun (WGS) entry which is preliminary data.</text>
</comment>
<evidence type="ECO:0000313" key="6">
    <source>
        <dbReference type="Proteomes" id="UP000704712"/>
    </source>
</evidence>
<feature type="signal peptide" evidence="3">
    <location>
        <begin position="1"/>
        <end position="18"/>
    </location>
</feature>
<dbReference type="InterPro" id="IPR025660">
    <property type="entry name" value="Pept_his_AS"/>
</dbReference>
<dbReference type="GO" id="GO:0006508">
    <property type="term" value="P:proteolysis"/>
    <property type="evidence" value="ECO:0007669"/>
    <property type="project" value="UniProtKB-KW"/>
</dbReference>
<feature type="chain" id="PRO_5035823225" evidence="3">
    <location>
        <begin position="19"/>
        <end position="356"/>
    </location>
</feature>
<evidence type="ECO:0000256" key="1">
    <source>
        <dbReference type="ARBA" id="ARBA00008455"/>
    </source>
</evidence>
<dbReference type="InterPro" id="IPR000169">
    <property type="entry name" value="Pept_cys_AS"/>
</dbReference>
<reference evidence="5" key="1">
    <citation type="submission" date="2020-03" db="EMBL/GenBank/DDBJ databases">
        <title>Hybrid Assembly of Korean Phytophthora infestans isolates.</title>
        <authorList>
            <person name="Prokchorchik M."/>
            <person name="Lee Y."/>
            <person name="Seo J."/>
            <person name="Cho J.-H."/>
            <person name="Park Y.-E."/>
            <person name="Jang D.-C."/>
            <person name="Im J.-S."/>
            <person name="Choi J.-G."/>
            <person name="Park H.-J."/>
            <person name="Lee G.-B."/>
            <person name="Lee Y.-G."/>
            <person name="Hong S.-Y."/>
            <person name="Cho K."/>
            <person name="Sohn K.H."/>
        </authorList>
    </citation>
    <scope>NUCLEOTIDE SEQUENCE</scope>
    <source>
        <strain evidence="5">KR_2_A2</strain>
    </source>
</reference>
<organism evidence="5 6">
    <name type="scientific">Phytophthora infestans</name>
    <name type="common">Potato late blight agent</name>
    <name type="synonym">Botrytis infestans</name>
    <dbReference type="NCBI Taxonomy" id="4787"/>
    <lineage>
        <taxon>Eukaryota</taxon>
        <taxon>Sar</taxon>
        <taxon>Stramenopiles</taxon>
        <taxon>Oomycota</taxon>
        <taxon>Peronosporomycetes</taxon>
        <taxon>Peronosporales</taxon>
        <taxon>Peronosporaceae</taxon>
        <taxon>Phytophthora</taxon>
    </lineage>
</organism>
<dbReference type="AlphaFoldDB" id="A0A8S9TTP2"/>
<dbReference type="SUPFAM" id="SSF54001">
    <property type="entry name" value="Cysteine proteinases"/>
    <property type="match status" value="1"/>
</dbReference>
<dbReference type="PROSITE" id="PS00139">
    <property type="entry name" value="THIOL_PROTEASE_CYS"/>
    <property type="match status" value="1"/>
</dbReference>
<keyword evidence="5" id="KW-0645">Protease</keyword>
<accession>A0A8S9TTP2</accession>
<dbReference type="Pfam" id="PF00112">
    <property type="entry name" value="Peptidase_C1"/>
    <property type="match status" value="1"/>
</dbReference>
<comment type="similarity">
    <text evidence="1">Belongs to the peptidase C1 family.</text>
</comment>
<dbReference type="PROSITE" id="PS00639">
    <property type="entry name" value="THIOL_PROTEASE_HIS"/>
    <property type="match status" value="1"/>
</dbReference>
<keyword evidence="3" id="KW-0732">Signal</keyword>
<dbReference type="Gene3D" id="3.90.70.10">
    <property type="entry name" value="Cysteine proteinases"/>
    <property type="match status" value="1"/>
</dbReference>
<sequence length="356" mass="37912">MNTALLLALAALVATADAAAPAVPTDRMEQFLEEKAVLHEELNEWKQSDAGLYAMEHGFVPTASARNVSATTDEELRRFFLSKLLVEDAQAANPEAVFSTDTPFTLLTHDEFAKFIGESYQRDSGPLKATSIADALPLNLTAASTEKDWTTSGCVAPVKNQGDCGSCWAFASVAALESAICLSGQPLTLLSEQQVVDCDKVSYACDGGWPSTALDYAKQSGGICTQEAYPYVSGDLGYHQTCKSTCTRQKVTIRKVVAVPRSDAGLVQAIETQPVAVGVAADNPTWKQYKSGVVSSCSTSQLDHAVLAVGYSPSFFKIKSSWCPQWGENGFMRLKRGSGTSSSGTCGIIGSLSVYP</sequence>
<dbReference type="InterPro" id="IPR013128">
    <property type="entry name" value="Peptidase_C1A"/>
</dbReference>
<protein>
    <submittedName>
        <fullName evidence="5">Papain family cysteine protease</fullName>
    </submittedName>
</protein>
<evidence type="ECO:0000256" key="2">
    <source>
        <dbReference type="ARBA" id="ARBA00023145"/>
    </source>
</evidence>
<dbReference type="EMBL" id="JAACNO010002976">
    <property type="protein sequence ID" value="KAF4129338.1"/>
    <property type="molecule type" value="Genomic_DNA"/>
</dbReference>
<dbReference type="InterPro" id="IPR039417">
    <property type="entry name" value="Peptidase_C1A_papain-like"/>
</dbReference>
<dbReference type="PANTHER" id="PTHR12411">
    <property type="entry name" value="CYSTEINE PROTEASE FAMILY C1-RELATED"/>
    <property type="match status" value="1"/>
</dbReference>
<name>A0A8S9TTP2_PHYIN</name>
<evidence type="ECO:0000259" key="4">
    <source>
        <dbReference type="SMART" id="SM00645"/>
    </source>
</evidence>
<dbReference type="GO" id="GO:0008234">
    <property type="term" value="F:cysteine-type peptidase activity"/>
    <property type="evidence" value="ECO:0007669"/>
    <property type="project" value="InterPro"/>
</dbReference>
<keyword evidence="2" id="KW-0865">Zymogen</keyword>
<dbReference type="SMART" id="SM00645">
    <property type="entry name" value="Pept_C1"/>
    <property type="match status" value="1"/>
</dbReference>
<dbReference type="Proteomes" id="UP000704712">
    <property type="component" value="Unassembled WGS sequence"/>
</dbReference>
<evidence type="ECO:0000256" key="3">
    <source>
        <dbReference type="SAM" id="SignalP"/>
    </source>
</evidence>
<keyword evidence="5" id="KW-0378">Hydrolase</keyword>
<proteinExistence type="inferred from homology"/>
<dbReference type="CDD" id="cd02248">
    <property type="entry name" value="Peptidase_C1A"/>
    <property type="match status" value="1"/>
</dbReference>
<dbReference type="InterPro" id="IPR038765">
    <property type="entry name" value="Papain-like_cys_pep_sf"/>
</dbReference>
<feature type="domain" description="Peptidase C1A papain C-terminal" evidence="4">
    <location>
        <begin position="143"/>
        <end position="356"/>
    </location>
</feature>